<proteinExistence type="predicted"/>
<evidence type="ECO:0000256" key="1">
    <source>
        <dbReference type="SAM" id="Phobius"/>
    </source>
</evidence>
<accession>A0A1I6QWS4</accession>
<feature type="transmembrane region" description="Helical" evidence="1">
    <location>
        <begin position="33"/>
        <end position="52"/>
    </location>
</feature>
<protein>
    <submittedName>
        <fullName evidence="3">Permease of the drug/metabolite transporter (DMT) superfamily</fullName>
    </submittedName>
</protein>
<sequence>MDNLRGAIIMVFSMLGFAFEDMFIKLMGDEIPIGQILFILGLGGALCFGIVVRVKAQPLLERSMLTRPIMLRAFGEIVGTLGFVSAIVLTPISSASAILQATPLAVTLGAALFLGDPVGWRRWSAILVGLFGVLLIIRPGMESFEALSLLAVVGVIGLSMRDLATRRVPTHTSSFQLSFLAFLALVPTGLLHMVSTGTFFAPMTALQCVYMVSALSIGMAAYYGIVAAMRIGEISFVTPFRYTRLLFAIVIGIMIFGERPDLLTYIGAAIIVASGIYTVWRERKVKDIA</sequence>
<feature type="transmembrane region" description="Helical" evidence="1">
    <location>
        <begin position="7"/>
        <end position="27"/>
    </location>
</feature>
<feature type="transmembrane region" description="Helical" evidence="1">
    <location>
        <begin position="236"/>
        <end position="256"/>
    </location>
</feature>
<evidence type="ECO:0000313" key="3">
    <source>
        <dbReference type="EMBL" id="SFS56967.1"/>
    </source>
</evidence>
<feature type="transmembrane region" description="Helical" evidence="1">
    <location>
        <begin position="262"/>
        <end position="280"/>
    </location>
</feature>
<dbReference type="RefSeq" id="WP_093915191.1">
    <property type="nucleotide sequence ID" value="NZ_FPAJ01000001.1"/>
</dbReference>
<feature type="transmembrane region" description="Helical" evidence="1">
    <location>
        <begin position="73"/>
        <end position="92"/>
    </location>
</feature>
<organism evidence="3 4">
    <name type="scientific">Sulfitobacter marinus</name>
    <dbReference type="NCBI Taxonomy" id="394264"/>
    <lineage>
        <taxon>Bacteria</taxon>
        <taxon>Pseudomonadati</taxon>
        <taxon>Pseudomonadota</taxon>
        <taxon>Alphaproteobacteria</taxon>
        <taxon>Rhodobacterales</taxon>
        <taxon>Roseobacteraceae</taxon>
        <taxon>Sulfitobacter</taxon>
    </lineage>
</organism>
<keyword evidence="1" id="KW-0812">Transmembrane</keyword>
<feature type="transmembrane region" description="Helical" evidence="1">
    <location>
        <begin position="122"/>
        <end position="140"/>
    </location>
</feature>
<dbReference type="Pfam" id="PF00892">
    <property type="entry name" value="EamA"/>
    <property type="match status" value="1"/>
</dbReference>
<name>A0A1I6QWS4_9RHOB</name>
<dbReference type="AlphaFoldDB" id="A0A1I6QWS4"/>
<dbReference type="PANTHER" id="PTHR22911:SF135">
    <property type="entry name" value="BLR4310 PROTEIN"/>
    <property type="match status" value="1"/>
</dbReference>
<keyword evidence="1" id="KW-1133">Transmembrane helix</keyword>
<keyword evidence="4" id="KW-1185">Reference proteome</keyword>
<keyword evidence="1" id="KW-0472">Membrane</keyword>
<dbReference type="OrthoDB" id="7165334at2"/>
<dbReference type="EMBL" id="FPAJ01000001">
    <property type="protein sequence ID" value="SFS56967.1"/>
    <property type="molecule type" value="Genomic_DNA"/>
</dbReference>
<dbReference type="GO" id="GO:0016020">
    <property type="term" value="C:membrane"/>
    <property type="evidence" value="ECO:0007669"/>
    <property type="project" value="InterPro"/>
</dbReference>
<dbReference type="SUPFAM" id="SSF103481">
    <property type="entry name" value="Multidrug resistance efflux transporter EmrE"/>
    <property type="match status" value="2"/>
</dbReference>
<gene>
    <name evidence="3" type="ORF">SAMN04488040_1021</name>
</gene>
<dbReference type="InterPro" id="IPR000620">
    <property type="entry name" value="EamA_dom"/>
</dbReference>
<evidence type="ECO:0000259" key="2">
    <source>
        <dbReference type="Pfam" id="PF00892"/>
    </source>
</evidence>
<feature type="domain" description="EamA" evidence="2">
    <location>
        <begin position="5"/>
        <end position="137"/>
    </location>
</feature>
<feature type="transmembrane region" description="Helical" evidence="1">
    <location>
        <begin position="200"/>
        <end position="224"/>
    </location>
</feature>
<dbReference type="Proteomes" id="UP000199239">
    <property type="component" value="Unassembled WGS sequence"/>
</dbReference>
<dbReference type="InterPro" id="IPR037185">
    <property type="entry name" value="EmrE-like"/>
</dbReference>
<reference evidence="4" key="1">
    <citation type="submission" date="2016-10" db="EMBL/GenBank/DDBJ databases">
        <authorList>
            <person name="Varghese N."/>
            <person name="Submissions S."/>
        </authorList>
    </citation>
    <scope>NUCLEOTIDE SEQUENCE [LARGE SCALE GENOMIC DNA]</scope>
    <source>
        <strain evidence="4">DSM 23422</strain>
    </source>
</reference>
<feature type="transmembrane region" description="Helical" evidence="1">
    <location>
        <begin position="175"/>
        <end position="194"/>
    </location>
</feature>
<evidence type="ECO:0000313" key="4">
    <source>
        <dbReference type="Proteomes" id="UP000199239"/>
    </source>
</evidence>
<dbReference type="PANTHER" id="PTHR22911">
    <property type="entry name" value="ACYL-MALONYL CONDENSING ENZYME-RELATED"/>
    <property type="match status" value="1"/>
</dbReference>